<dbReference type="PATRIC" id="fig|189381.12.peg.1348"/>
<dbReference type="Proteomes" id="UP000037405">
    <property type="component" value="Unassembled WGS sequence"/>
</dbReference>
<evidence type="ECO:0000313" key="2">
    <source>
        <dbReference type="Proteomes" id="UP000037405"/>
    </source>
</evidence>
<protein>
    <submittedName>
        <fullName evidence="1">Uncharacterized protein</fullName>
    </submittedName>
</protein>
<sequence length="387" mass="44529">MVKWKVDGREMGELADHLLPYIQWFCAEYKFEYKRDRSGEMEVFSPLFGKEVEVAVTGIKEEAFFRVFKSIMEFNGMKVRTAKNREEEPPDKFIDVQFAQTEDKERSLSFGFSNAVEAVDVKSLIKIYQGDIKFGSINVLPGRPFDHRYRFVFKGREWDDFLSVEAPSIVANCMLKSILKTDLIPYLTLLSIGGAPPPMKPIDTPVKEARVQEIEDREYEEAKRRKQQQRTEKIVSAHSYFDYNVLPNRKLDKYTVKADFFIKNTGTAVLENPKLCFRVDPHDRVEIGGQILPPEMSELFSLQGQTGAQGWQYAGKDWLEKAYETGEYWIESIQPLQMAPGETIKVEGVQFSIESLDEQTAATIVGFVYVEGENLQIQSQNKILITF</sequence>
<dbReference type="EMBL" id="LGUE01000001">
    <property type="protein sequence ID" value="KON92018.1"/>
    <property type="molecule type" value="Genomic_DNA"/>
</dbReference>
<keyword evidence="2" id="KW-1185">Reference proteome</keyword>
<dbReference type="AlphaFoldDB" id="A0A0M0GQI6"/>
<accession>A0A0M0GQI6</accession>
<dbReference type="RefSeq" id="WP_251402598.1">
    <property type="nucleotide sequence ID" value="NZ_JAMQJB010000002.1"/>
</dbReference>
<evidence type="ECO:0000313" key="1">
    <source>
        <dbReference type="EMBL" id="KON92018.1"/>
    </source>
</evidence>
<name>A0A0M0GQI6_9BACI</name>
<organism evidence="1 2">
    <name type="scientific">Rossellomorea marisflavi</name>
    <dbReference type="NCBI Taxonomy" id="189381"/>
    <lineage>
        <taxon>Bacteria</taxon>
        <taxon>Bacillati</taxon>
        <taxon>Bacillota</taxon>
        <taxon>Bacilli</taxon>
        <taxon>Bacillales</taxon>
        <taxon>Bacillaceae</taxon>
        <taxon>Rossellomorea</taxon>
    </lineage>
</organism>
<gene>
    <name evidence="1" type="ORF">AF331_06040</name>
</gene>
<proteinExistence type="predicted"/>
<comment type="caution">
    <text evidence="1">The sequence shown here is derived from an EMBL/GenBank/DDBJ whole genome shotgun (WGS) entry which is preliminary data.</text>
</comment>
<reference evidence="2" key="1">
    <citation type="submission" date="2015-07" db="EMBL/GenBank/DDBJ databases">
        <title>Fjat-14235 jcm11544.</title>
        <authorList>
            <person name="Liu B."/>
            <person name="Wang J."/>
            <person name="Zhu Y."/>
            <person name="Liu G."/>
            <person name="Chen Q."/>
            <person name="Chen Z."/>
            <person name="Lan J."/>
            <person name="Che J."/>
            <person name="Ge C."/>
            <person name="Shi H."/>
            <person name="Pan Z."/>
            <person name="Liu X."/>
        </authorList>
    </citation>
    <scope>NUCLEOTIDE SEQUENCE [LARGE SCALE GENOMIC DNA]</scope>
    <source>
        <strain evidence="2">JCM 11544</strain>
    </source>
</reference>